<dbReference type="PRINTS" id="PR00621">
    <property type="entry name" value="HISTONEH2B"/>
</dbReference>
<dbReference type="GO" id="GO:0005634">
    <property type="term" value="C:nucleus"/>
    <property type="evidence" value="ECO:0007669"/>
    <property type="project" value="UniProtKB-SubCell"/>
</dbReference>
<evidence type="ECO:0000256" key="10">
    <source>
        <dbReference type="SAM" id="MobiDB-lite"/>
    </source>
</evidence>
<evidence type="ECO:0000313" key="14">
    <source>
        <dbReference type="Proteomes" id="UP000824469"/>
    </source>
</evidence>
<evidence type="ECO:0000256" key="7">
    <source>
        <dbReference type="ARBA" id="ARBA00023125"/>
    </source>
</evidence>
<evidence type="ECO:0000259" key="11">
    <source>
        <dbReference type="Pfam" id="PF00125"/>
    </source>
</evidence>
<evidence type="ECO:0000256" key="9">
    <source>
        <dbReference type="ARBA" id="ARBA00023269"/>
    </source>
</evidence>
<dbReference type="Pfam" id="PF00125">
    <property type="entry name" value="Histone"/>
    <property type="match status" value="1"/>
</dbReference>
<dbReference type="CDD" id="cd22910">
    <property type="entry name" value="HFD_H2B"/>
    <property type="match status" value="1"/>
</dbReference>
<keyword evidence="9" id="KW-0544">Nucleosome core</keyword>
<proteinExistence type="inferred from homology"/>
<dbReference type="PANTHER" id="PTHR23428">
    <property type="entry name" value="HISTONE H2B"/>
    <property type="match status" value="1"/>
</dbReference>
<dbReference type="Proteomes" id="UP000824469">
    <property type="component" value="Unassembled WGS sequence"/>
</dbReference>
<comment type="caution">
    <text evidence="13">The sequence shown here is derived from an EMBL/GenBank/DDBJ whole genome shotgun (WGS) entry which is preliminary data.</text>
</comment>
<dbReference type="FunFam" id="1.10.20.10:FF:000016">
    <property type="entry name" value="Histone H2B"/>
    <property type="match status" value="1"/>
</dbReference>
<dbReference type="GO" id="GO:0030527">
    <property type="term" value="F:structural constituent of chromatin"/>
    <property type="evidence" value="ECO:0007669"/>
    <property type="project" value="InterPro"/>
</dbReference>
<comment type="similarity">
    <text evidence="4">Belongs to the histone H2B family.</text>
</comment>
<dbReference type="GO" id="GO:0000786">
    <property type="term" value="C:nucleosome"/>
    <property type="evidence" value="ECO:0007669"/>
    <property type="project" value="UniProtKB-KW"/>
</dbReference>
<comment type="subunit">
    <text evidence="5">The nucleosome is a histone octamer containing two molecules each of H2A, H2B, H3 and H4 assembled in one H3-H4 heterotetramer and two H2A-H2B heterodimers. The octamer wraps approximately 147 bp of DNA.</text>
</comment>
<dbReference type="GO" id="GO:0046982">
    <property type="term" value="F:protein heterodimerization activity"/>
    <property type="evidence" value="ECO:0007669"/>
    <property type="project" value="InterPro"/>
</dbReference>
<feature type="compositionally biased region" description="Basic and acidic residues" evidence="10">
    <location>
        <begin position="101"/>
        <end position="119"/>
    </location>
</feature>
<keyword evidence="14" id="KW-1185">Reference proteome</keyword>
<dbReference type="SUPFAM" id="SSF47113">
    <property type="entry name" value="Histone-fold"/>
    <property type="match status" value="1"/>
</dbReference>
<accession>A0AA38FHT2</accession>
<evidence type="ECO:0000259" key="12">
    <source>
        <dbReference type="Pfam" id="PF12357"/>
    </source>
</evidence>
<dbReference type="InterPro" id="IPR024632">
    <property type="entry name" value="PLipase_D_C"/>
</dbReference>
<evidence type="ECO:0000256" key="2">
    <source>
        <dbReference type="ARBA" id="ARBA00004123"/>
    </source>
</evidence>
<feature type="domain" description="Phospholipase D C-terminal" evidence="12">
    <location>
        <begin position="46"/>
        <end position="106"/>
    </location>
</feature>
<evidence type="ECO:0000256" key="1">
    <source>
        <dbReference type="ARBA" id="ARBA00002001"/>
    </source>
</evidence>
<keyword evidence="7" id="KW-0238">DNA-binding</keyword>
<evidence type="ECO:0000256" key="4">
    <source>
        <dbReference type="ARBA" id="ARBA00006846"/>
    </source>
</evidence>
<feature type="region of interest" description="Disordered" evidence="10">
    <location>
        <begin position="101"/>
        <end position="138"/>
    </location>
</feature>
<dbReference type="InterPro" id="IPR000558">
    <property type="entry name" value="Histone_H2B"/>
</dbReference>
<dbReference type="InterPro" id="IPR007125">
    <property type="entry name" value="H2A/H2B/H3"/>
</dbReference>
<keyword evidence="8" id="KW-0539">Nucleus</keyword>
<sequence length="232" mass="25944">MDGTRDYEIAMGAYKPFHTYKDASPRGKIHGFIISLWYEHMGILLDDFLHPNNIQCMGVVNDIGDKIWNEFISEEGPDMRNLTAHLMSSPVQLGKIMAPKTEKKTPTVTAEKKPKEKAPPKAAKKKIAKEGGDKKKRKKRSVESYKIYVFKVLKQVHPEIGISSKAMSIMNSFMNDIFEKLAGEASKLTKYTKRETLSSREVQTAVKLALPGELAKHAVSEGTKAVTKFTSG</sequence>
<evidence type="ECO:0000256" key="3">
    <source>
        <dbReference type="ARBA" id="ARBA00004286"/>
    </source>
</evidence>
<evidence type="ECO:0000256" key="8">
    <source>
        <dbReference type="ARBA" id="ARBA00023242"/>
    </source>
</evidence>
<comment type="function">
    <text evidence="1">Core component of nucleosome. Nucleosomes wrap and compact DNA into chromatin, limiting DNA accessibility to the cellular machineries which require DNA as a template. Histones thereby play a central role in transcription regulation, DNA repair, DNA replication and chromosomal stability. DNA accessibility is regulated via a complex set of post-translational modifications of histones, also called histone code, and nucleosome remodeling.</text>
</comment>
<evidence type="ECO:0000313" key="13">
    <source>
        <dbReference type="EMBL" id="KAH9302695.1"/>
    </source>
</evidence>
<keyword evidence="6" id="KW-0158">Chromosome</keyword>
<organism evidence="13 14">
    <name type="scientific">Taxus chinensis</name>
    <name type="common">Chinese yew</name>
    <name type="synonym">Taxus wallichiana var. chinensis</name>
    <dbReference type="NCBI Taxonomy" id="29808"/>
    <lineage>
        <taxon>Eukaryota</taxon>
        <taxon>Viridiplantae</taxon>
        <taxon>Streptophyta</taxon>
        <taxon>Embryophyta</taxon>
        <taxon>Tracheophyta</taxon>
        <taxon>Spermatophyta</taxon>
        <taxon>Pinopsida</taxon>
        <taxon>Pinidae</taxon>
        <taxon>Conifers II</taxon>
        <taxon>Cupressales</taxon>
        <taxon>Taxaceae</taxon>
        <taxon>Taxus</taxon>
    </lineage>
</organism>
<dbReference type="InterPro" id="IPR009072">
    <property type="entry name" value="Histone-fold"/>
</dbReference>
<evidence type="ECO:0008006" key="15">
    <source>
        <dbReference type="Google" id="ProtNLM"/>
    </source>
</evidence>
<protein>
    <recommendedName>
        <fullName evidence="15">Histone H2B</fullName>
    </recommendedName>
</protein>
<feature type="domain" description="Core Histone H2A/H2B/H3" evidence="11">
    <location>
        <begin position="131"/>
        <end position="208"/>
    </location>
</feature>
<dbReference type="EMBL" id="JAHRHJ020000009">
    <property type="protein sequence ID" value="KAH9302695.1"/>
    <property type="molecule type" value="Genomic_DNA"/>
</dbReference>
<evidence type="ECO:0000256" key="6">
    <source>
        <dbReference type="ARBA" id="ARBA00022454"/>
    </source>
</evidence>
<dbReference type="GO" id="GO:0003677">
    <property type="term" value="F:DNA binding"/>
    <property type="evidence" value="ECO:0007669"/>
    <property type="project" value="UniProtKB-KW"/>
</dbReference>
<evidence type="ECO:0000256" key="5">
    <source>
        <dbReference type="ARBA" id="ARBA00011538"/>
    </source>
</evidence>
<name>A0AA38FHT2_TAXCH</name>
<dbReference type="AlphaFoldDB" id="A0AA38FHT2"/>
<dbReference type="Pfam" id="PF12357">
    <property type="entry name" value="PLD_C"/>
    <property type="match status" value="1"/>
</dbReference>
<comment type="subcellular location">
    <subcellularLocation>
        <location evidence="3">Chromosome</location>
    </subcellularLocation>
    <subcellularLocation>
        <location evidence="2">Nucleus</location>
    </subcellularLocation>
</comment>
<dbReference type="Gene3D" id="1.10.20.10">
    <property type="entry name" value="Histone, subunit A"/>
    <property type="match status" value="1"/>
</dbReference>
<dbReference type="SMART" id="SM00427">
    <property type="entry name" value="H2B"/>
    <property type="match status" value="1"/>
</dbReference>
<reference evidence="13 14" key="1">
    <citation type="journal article" date="2021" name="Nat. Plants">
        <title>The Taxus genome provides insights into paclitaxel biosynthesis.</title>
        <authorList>
            <person name="Xiong X."/>
            <person name="Gou J."/>
            <person name="Liao Q."/>
            <person name="Li Y."/>
            <person name="Zhou Q."/>
            <person name="Bi G."/>
            <person name="Li C."/>
            <person name="Du R."/>
            <person name="Wang X."/>
            <person name="Sun T."/>
            <person name="Guo L."/>
            <person name="Liang H."/>
            <person name="Lu P."/>
            <person name="Wu Y."/>
            <person name="Zhang Z."/>
            <person name="Ro D.K."/>
            <person name="Shang Y."/>
            <person name="Huang S."/>
            <person name="Yan J."/>
        </authorList>
    </citation>
    <scope>NUCLEOTIDE SEQUENCE [LARGE SCALE GENOMIC DNA]</scope>
    <source>
        <strain evidence="13">Ta-2019</strain>
    </source>
</reference>
<gene>
    <name evidence="13" type="ORF">KI387_014278</name>
</gene>
<dbReference type="OMA" id="DECVADM"/>